<keyword evidence="11" id="KW-1185">Reference proteome</keyword>
<evidence type="ECO:0000256" key="6">
    <source>
        <dbReference type="ARBA" id="ARBA00022801"/>
    </source>
</evidence>
<dbReference type="PANTHER" id="PTHR34043:SF3">
    <property type="entry name" value="ALPHA_BETA-HYDROLASES SUPERFAMILY PROTEIN"/>
    <property type="match status" value="1"/>
</dbReference>
<comment type="catalytic activity">
    <reaction evidence="1">
        <text>a triacylglycerol + H2O = a diacylglycerol + a fatty acid + H(+)</text>
        <dbReference type="Rhea" id="RHEA:12044"/>
        <dbReference type="ChEBI" id="CHEBI:15377"/>
        <dbReference type="ChEBI" id="CHEBI:15378"/>
        <dbReference type="ChEBI" id="CHEBI:17855"/>
        <dbReference type="ChEBI" id="CHEBI:18035"/>
        <dbReference type="ChEBI" id="CHEBI:28868"/>
        <dbReference type="EC" id="3.1.1.3"/>
    </reaction>
</comment>
<dbReference type="AlphaFoldDB" id="A0A1I1H6D7"/>
<dbReference type="InterPro" id="IPR029058">
    <property type="entry name" value="AB_hydrolase_fold"/>
</dbReference>
<accession>A0A1I1H6D7</accession>
<dbReference type="SUPFAM" id="SSF53474">
    <property type="entry name" value="alpha/beta-Hydrolases"/>
    <property type="match status" value="1"/>
</dbReference>
<dbReference type="Pfam" id="PF24708">
    <property type="entry name" value="Lip_C"/>
    <property type="match status" value="1"/>
</dbReference>
<feature type="domain" description="Lipase-like C-terminal" evidence="9">
    <location>
        <begin position="29"/>
        <end position="212"/>
    </location>
</feature>
<dbReference type="Proteomes" id="UP000198639">
    <property type="component" value="Unassembled WGS sequence"/>
</dbReference>
<evidence type="ECO:0000256" key="7">
    <source>
        <dbReference type="ARBA" id="ARBA00023098"/>
    </source>
</evidence>
<evidence type="ECO:0000256" key="2">
    <source>
        <dbReference type="ARBA" id="ARBA00004613"/>
    </source>
</evidence>
<keyword evidence="7" id="KW-0443">Lipid metabolism</keyword>
<evidence type="ECO:0000256" key="4">
    <source>
        <dbReference type="ARBA" id="ARBA00022525"/>
    </source>
</evidence>
<evidence type="ECO:0000256" key="8">
    <source>
        <dbReference type="SAM" id="SignalP"/>
    </source>
</evidence>
<comment type="subcellular location">
    <subcellularLocation>
        <location evidence="2">Secreted</location>
    </subcellularLocation>
</comment>
<feature type="signal peptide" evidence="8">
    <location>
        <begin position="1"/>
        <end position="28"/>
    </location>
</feature>
<name>A0A1I1H6D7_9BURK</name>
<dbReference type="Gene3D" id="3.40.50.1820">
    <property type="entry name" value="alpha/beta hydrolase"/>
    <property type="match status" value="2"/>
</dbReference>
<evidence type="ECO:0000313" key="10">
    <source>
        <dbReference type="EMBL" id="SFC19381.1"/>
    </source>
</evidence>
<dbReference type="OrthoDB" id="2004167at2"/>
<evidence type="ECO:0000256" key="3">
    <source>
        <dbReference type="ARBA" id="ARBA00013279"/>
    </source>
</evidence>
<dbReference type="GO" id="GO:0004806">
    <property type="term" value="F:triacylglycerol lipase activity"/>
    <property type="evidence" value="ECO:0007669"/>
    <property type="project" value="UniProtKB-EC"/>
</dbReference>
<evidence type="ECO:0000313" key="11">
    <source>
        <dbReference type="Proteomes" id="UP000198639"/>
    </source>
</evidence>
<organism evidence="10 11">
    <name type="scientific">Massilia yuzhufengensis</name>
    <dbReference type="NCBI Taxonomy" id="1164594"/>
    <lineage>
        <taxon>Bacteria</taxon>
        <taxon>Pseudomonadati</taxon>
        <taxon>Pseudomonadota</taxon>
        <taxon>Betaproteobacteria</taxon>
        <taxon>Burkholderiales</taxon>
        <taxon>Oxalobacteraceae</taxon>
        <taxon>Telluria group</taxon>
        <taxon>Massilia</taxon>
    </lineage>
</organism>
<dbReference type="STRING" id="1164594.SAMN05216204_104166"/>
<dbReference type="PANTHER" id="PTHR34043">
    <property type="entry name" value="ALPHA/BETA-HYDROLASES SUPERFAMILY PROTEIN"/>
    <property type="match status" value="1"/>
</dbReference>
<gene>
    <name evidence="10" type="ORF">SAMN05216204_104166</name>
</gene>
<keyword evidence="4" id="KW-0964">Secreted</keyword>
<reference evidence="11" key="1">
    <citation type="submission" date="2016-10" db="EMBL/GenBank/DDBJ databases">
        <authorList>
            <person name="Varghese N."/>
            <person name="Submissions S."/>
        </authorList>
    </citation>
    <scope>NUCLEOTIDE SEQUENCE [LARGE SCALE GENOMIC DNA]</scope>
    <source>
        <strain evidence="11">CGMCC 1.12041</strain>
    </source>
</reference>
<dbReference type="GO" id="GO:0005576">
    <property type="term" value="C:extracellular region"/>
    <property type="evidence" value="ECO:0007669"/>
    <property type="project" value="UniProtKB-SubCell"/>
</dbReference>
<dbReference type="InterPro" id="IPR056304">
    <property type="entry name" value="Lip-like_C"/>
</dbReference>
<keyword evidence="5 8" id="KW-0732">Signal</keyword>
<feature type="chain" id="PRO_5011600440" description="triacylglycerol lipase" evidence="8">
    <location>
        <begin position="29"/>
        <end position="399"/>
    </location>
</feature>
<sequence length="399" mass="43092">MSDLTPKCIVHALLAVCALGASVPAASANNDPVILVHGFLGFGPETFEHSGFNYWGGYGDIASHMQVYRGPRTVFAAVVGPVSSNWDRAADLYAQIKGGCVDYGAAHVRKYGLPGQQQKPSGKCWAADPGNNPNNYPLALYPAWDAQHPLHFIGHSQGGTTIRALVRLLEQGSSDDEGGHELYLGGKVGWVRSVTTISAPHNGTTFADAVLNVTPPFQTPLGEVLKHRWAQWELSPDGAREFNAWARTSPHIYYYSVGTVATEAGSWCCNGTDRILAPIQTTFHQYPRLDMIPAFKATAGEWIVPSPLQHGLGGYTQAGAGRVGVDSDWFANDGVVNTASMRAPAGHPVRDFDGRSVKGTWNFLGNYKGYDHFDILNWPNPGPSANALYERVSDIVFGL</sequence>
<dbReference type="EC" id="3.1.1.3" evidence="3"/>
<dbReference type="EMBL" id="FOLD01000004">
    <property type="protein sequence ID" value="SFC19381.1"/>
    <property type="molecule type" value="Genomic_DNA"/>
</dbReference>
<dbReference type="GO" id="GO:0006629">
    <property type="term" value="P:lipid metabolic process"/>
    <property type="evidence" value="ECO:0007669"/>
    <property type="project" value="UniProtKB-KW"/>
</dbReference>
<keyword evidence="6" id="KW-0378">Hydrolase</keyword>
<evidence type="ECO:0000259" key="9">
    <source>
        <dbReference type="Pfam" id="PF24708"/>
    </source>
</evidence>
<proteinExistence type="predicted"/>
<evidence type="ECO:0000256" key="5">
    <source>
        <dbReference type="ARBA" id="ARBA00022729"/>
    </source>
</evidence>
<evidence type="ECO:0000256" key="1">
    <source>
        <dbReference type="ARBA" id="ARBA00001024"/>
    </source>
</evidence>
<dbReference type="RefSeq" id="WP_091872207.1">
    <property type="nucleotide sequence ID" value="NZ_FOLD01000004.1"/>
</dbReference>
<protein>
    <recommendedName>
        <fullName evidence="3">triacylglycerol lipase</fullName>
        <ecNumber evidence="3">3.1.1.3</ecNumber>
    </recommendedName>
</protein>